<evidence type="ECO:0000256" key="5">
    <source>
        <dbReference type="ARBA" id="ARBA00022737"/>
    </source>
</evidence>
<dbReference type="EMBL" id="CP133613">
    <property type="protein sequence ID" value="WMV14808.1"/>
    <property type="molecule type" value="Genomic_DNA"/>
</dbReference>
<evidence type="ECO:0000256" key="4">
    <source>
        <dbReference type="ARBA" id="ARBA00022729"/>
    </source>
</evidence>
<dbReference type="InterPro" id="IPR051716">
    <property type="entry name" value="Plant_RL_S/T_kinase"/>
</dbReference>
<evidence type="ECO:0000256" key="9">
    <source>
        <dbReference type="ARBA" id="ARBA00023136"/>
    </source>
</evidence>
<feature type="domain" description="Protein kinase" evidence="11">
    <location>
        <begin position="228"/>
        <end position="633"/>
    </location>
</feature>
<dbReference type="GO" id="GO:0004672">
    <property type="term" value="F:protein kinase activity"/>
    <property type="evidence" value="ECO:0007669"/>
    <property type="project" value="InterPro"/>
</dbReference>
<keyword evidence="3" id="KW-0812">Transmembrane</keyword>
<dbReference type="GO" id="GO:0005524">
    <property type="term" value="F:ATP binding"/>
    <property type="evidence" value="ECO:0007669"/>
    <property type="project" value="UniProtKB-KW"/>
</dbReference>
<accession>A0AAF0Q1M9</accession>
<dbReference type="Pfam" id="PF13855">
    <property type="entry name" value="LRR_8"/>
    <property type="match status" value="2"/>
</dbReference>
<proteinExistence type="predicted"/>
<evidence type="ECO:0000256" key="1">
    <source>
        <dbReference type="ARBA" id="ARBA00004479"/>
    </source>
</evidence>
<dbReference type="Gene3D" id="1.10.510.10">
    <property type="entry name" value="Transferase(Phosphotransferase) domain 1"/>
    <property type="match status" value="1"/>
</dbReference>
<dbReference type="PROSITE" id="PS50011">
    <property type="entry name" value="PROTEIN_KINASE_DOM"/>
    <property type="match status" value="1"/>
</dbReference>
<keyword evidence="7" id="KW-0067">ATP-binding</keyword>
<dbReference type="InterPro" id="IPR011009">
    <property type="entry name" value="Kinase-like_dom_sf"/>
</dbReference>
<dbReference type="Gene3D" id="3.80.10.10">
    <property type="entry name" value="Ribonuclease Inhibitor"/>
    <property type="match status" value="3"/>
</dbReference>
<evidence type="ECO:0000256" key="7">
    <source>
        <dbReference type="ARBA" id="ARBA00022840"/>
    </source>
</evidence>
<protein>
    <recommendedName>
        <fullName evidence="11">Protein kinase domain-containing protein</fullName>
    </recommendedName>
</protein>
<dbReference type="SUPFAM" id="SSF56112">
    <property type="entry name" value="Protein kinase-like (PK-like)"/>
    <property type="match status" value="1"/>
</dbReference>
<evidence type="ECO:0000313" key="13">
    <source>
        <dbReference type="Proteomes" id="UP001234989"/>
    </source>
</evidence>
<dbReference type="InterPro" id="IPR000719">
    <property type="entry name" value="Prot_kinase_dom"/>
</dbReference>
<evidence type="ECO:0000256" key="6">
    <source>
        <dbReference type="ARBA" id="ARBA00022741"/>
    </source>
</evidence>
<dbReference type="AlphaFoldDB" id="A0AAF0Q1M9"/>
<evidence type="ECO:0000313" key="12">
    <source>
        <dbReference type="EMBL" id="WMV14808.1"/>
    </source>
</evidence>
<evidence type="ECO:0000256" key="10">
    <source>
        <dbReference type="ARBA" id="ARBA00023170"/>
    </source>
</evidence>
<sequence>MIKGSIPQELGRLSQLRILRLNDNNLTGKIPPLLGNLSKGNYLPILEHLFLDSNRITGKIPVSLSNASKITHLFFTVNDVQGNIPNEFGKLHELVWFEFEYNRISDNYLNGHLPYDLGTWLPNLQEIFLSHNQFSGDLPAAICNASKLENLEVANNSFTGPIPMMLGNLVDLIALNLQNNLLENNPGATQLDFLNSLVTSRNLVYLILASNPLNGIFTESIGNLSSNIRVLDALDCGIRGSMPTNIGNLSGLIFLGLASNNIVGNVPPSFVGLQNLERLYLSRNKLEGTFPAELCSIGRLGLLHLGENRLSGEVPSCIGNLTELRVMSIAANNFSSKLPSSFWRLVKLDSLNLSRNLLHGFFPSDVGSLQYLVSLDMSRNALQGPIPDTFSNLIVLEALDLSTNALSGVIPKSLELLRDLKYLNVSFNNLQGEVPKKGVFANVNYRFLMGNPRLCGAPDLYIPICPAQGRKTTRKKSIILRTAVPVAVTFLILVAFKTLGTIGYIAPEYGLDGQISTSSDVYSFGILLLETFTRKKPTDDLFSGDLSLHKWTSLSFPDAVLDILDADLASDIGFTIDENQSQIKQLLVLIINVAFLCLKELPEERINMREVVVQLNKIRAELTKLLTQSHSKFEKED</sequence>
<dbReference type="Pfam" id="PF00560">
    <property type="entry name" value="LRR_1"/>
    <property type="match status" value="5"/>
</dbReference>
<dbReference type="Proteomes" id="UP001234989">
    <property type="component" value="Chromosome 2"/>
</dbReference>
<dbReference type="PANTHER" id="PTHR48053">
    <property type="entry name" value="LEUCINE RICH REPEAT FAMILY PROTEIN, EXPRESSED"/>
    <property type="match status" value="1"/>
</dbReference>
<dbReference type="GO" id="GO:0051707">
    <property type="term" value="P:response to other organism"/>
    <property type="evidence" value="ECO:0007669"/>
    <property type="project" value="UniProtKB-ARBA"/>
</dbReference>
<dbReference type="InterPro" id="IPR001245">
    <property type="entry name" value="Ser-Thr/Tyr_kinase_cat_dom"/>
</dbReference>
<keyword evidence="8" id="KW-1133">Transmembrane helix</keyword>
<evidence type="ECO:0000259" key="11">
    <source>
        <dbReference type="PROSITE" id="PS50011"/>
    </source>
</evidence>
<reference evidence="12" key="1">
    <citation type="submission" date="2023-08" db="EMBL/GenBank/DDBJ databases">
        <title>A de novo genome assembly of Solanum verrucosum Schlechtendal, a Mexican diploid species geographically isolated from the other diploid A-genome species in potato relatives.</title>
        <authorList>
            <person name="Hosaka K."/>
        </authorList>
    </citation>
    <scope>NUCLEOTIDE SEQUENCE</scope>
    <source>
        <tissue evidence="12">Young leaves</tissue>
    </source>
</reference>
<keyword evidence="10" id="KW-0675">Receptor</keyword>
<dbReference type="SUPFAM" id="SSF52058">
    <property type="entry name" value="L domain-like"/>
    <property type="match status" value="2"/>
</dbReference>
<gene>
    <name evidence="12" type="ORF">MTR67_008193</name>
</gene>
<keyword evidence="5" id="KW-0677">Repeat</keyword>
<dbReference type="PANTHER" id="PTHR48053:SF47">
    <property type="entry name" value="RECEPTOR KINASE-LIKE PROTEIN XA21"/>
    <property type="match status" value="1"/>
</dbReference>
<dbReference type="GO" id="GO:0006952">
    <property type="term" value="P:defense response"/>
    <property type="evidence" value="ECO:0007669"/>
    <property type="project" value="UniProtKB-ARBA"/>
</dbReference>
<evidence type="ECO:0000256" key="2">
    <source>
        <dbReference type="ARBA" id="ARBA00022614"/>
    </source>
</evidence>
<keyword evidence="9" id="KW-0472">Membrane</keyword>
<keyword evidence="2" id="KW-0433">Leucine-rich repeat</keyword>
<dbReference type="GO" id="GO:0016020">
    <property type="term" value="C:membrane"/>
    <property type="evidence" value="ECO:0007669"/>
    <property type="project" value="UniProtKB-SubCell"/>
</dbReference>
<keyword evidence="13" id="KW-1185">Reference proteome</keyword>
<comment type="subcellular location">
    <subcellularLocation>
        <location evidence="1">Membrane</location>
        <topology evidence="1">Single-pass type I membrane protein</topology>
    </subcellularLocation>
</comment>
<dbReference type="InterPro" id="IPR003591">
    <property type="entry name" value="Leu-rich_rpt_typical-subtyp"/>
</dbReference>
<dbReference type="FunFam" id="3.80.10.10:FF:000095">
    <property type="entry name" value="LRR receptor-like serine/threonine-protein kinase GSO1"/>
    <property type="match status" value="1"/>
</dbReference>
<evidence type="ECO:0000256" key="8">
    <source>
        <dbReference type="ARBA" id="ARBA00022989"/>
    </source>
</evidence>
<dbReference type="InterPro" id="IPR001611">
    <property type="entry name" value="Leu-rich_rpt"/>
</dbReference>
<evidence type="ECO:0000256" key="3">
    <source>
        <dbReference type="ARBA" id="ARBA00022692"/>
    </source>
</evidence>
<organism evidence="12 13">
    <name type="scientific">Solanum verrucosum</name>
    <dbReference type="NCBI Taxonomy" id="315347"/>
    <lineage>
        <taxon>Eukaryota</taxon>
        <taxon>Viridiplantae</taxon>
        <taxon>Streptophyta</taxon>
        <taxon>Embryophyta</taxon>
        <taxon>Tracheophyta</taxon>
        <taxon>Spermatophyta</taxon>
        <taxon>Magnoliopsida</taxon>
        <taxon>eudicotyledons</taxon>
        <taxon>Gunneridae</taxon>
        <taxon>Pentapetalae</taxon>
        <taxon>asterids</taxon>
        <taxon>lamiids</taxon>
        <taxon>Solanales</taxon>
        <taxon>Solanaceae</taxon>
        <taxon>Solanoideae</taxon>
        <taxon>Solaneae</taxon>
        <taxon>Solanum</taxon>
    </lineage>
</organism>
<keyword evidence="6" id="KW-0547">Nucleotide-binding</keyword>
<dbReference type="SMART" id="SM00369">
    <property type="entry name" value="LRR_TYP"/>
    <property type="match status" value="8"/>
</dbReference>
<dbReference type="InterPro" id="IPR032675">
    <property type="entry name" value="LRR_dom_sf"/>
</dbReference>
<name>A0AAF0Q1M9_SOLVR</name>
<dbReference type="Pfam" id="PF07714">
    <property type="entry name" value="PK_Tyr_Ser-Thr"/>
    <property type="match status" value="1"/>
</dbReference>
<keyword evidence="4" id="KW-0732">Signal</keyword>